<dbReference type="PANTHER" id="PTHR37984:SF15">
    <property type="entry name" value="INTEGRASE CATALYTIC DOMAIN-CONTAINING PROTEIN"/>
    <property type="match status" value="1"/>
</dbReference>
<dbReference type="InterPro" id="IPR041588">
    <property type="entry name" value="Integrase_H2C2"/>
</dbReference>
<evidence type="ECO:0000313" key="3">
    <source>
        <dbReference type="EMBL" id="KAK3792916.1"/>
    </source>
</evidence>
<dbReference type="InterPro" id="IPR036397">
    <property type="entry name" value="RNaseH_sf"/>
</dbReference>
<feature type="domain" description="Integrase catalytic" evidence="2">
    <location>
        <begin position="167"/>
        <end position="334"/>
    </location>
</feature>
<evidence type="ECO:0000313" key="4">
    <source>
        <dbReference type="Proteomes" id="UP001283361"/>
    </source>
</evidence>
<dbReference type="SUPFAM" id="SSF53098">
    <property type="entry name" value="Ribonuclease H-like"/>
    <property type="match status" value="1"/>
</dbReference>
<dbReference type="EMBL" id="JAWDGP010001311">
    <property type="protein sequence ID" value="KAK3792916.1"/>
    <property type="molecule type" value="Genomic_DNA"/>
</dbReference>
<dbReference type="InterPro" id="IPR001584">
    <property type="entry name" value="Integrase_cat-core"/>
</dbReference>
<reference evidence="3" key="1">
    <citation type="journal article" date="2023" name="G3 (Bethesda)">
        <title>A reference genome for the long-term kleptoplast-retaining sea slug Elysia crispata morphotype clarki.</title>
        <authorList>
            <person name="Eastman K.E."/>
            <person name="Pendleton A.L."/>
            <person name="Shaikh M.A."/>
            <person name="Suttiyut T."/>
            <person name="Ogas R."/>
            <person name="Tomko P."/>
            <person name="Gavelis G."/>
            <person name="Widhalm J.R."/>
            <person name="Wisecaver J.H."/>
        </authorList>
    </citation>
    <scope>NUCLEOTIDE SEQUENCE</scope>
    <source>
        <strain evidence="3">ECLA1</strain>
    </source>
</reference>
<feature type="compositionally biased region" description="Low complexity" evidence="1">
    <location>
        <begin position="419"/>
        <end position="439"/>
    </location>
</feature>
<keyword evidence="4" id="KW-1185">Reference proteome</keyword>
<dbReference type="PROSITE" id="PS50994">
    <property type="entry name" value="INTEGRASE"/>
    <property type="match status" value="1"/>
</dbReference>
<dbReference type="GO" id="GO:0015074">
    <property type="term" value="P:DNA integration"/>
    <property type="evidence" value="ECO:0007669"/>
    <property type="project" value="InterPro"/>
</dbReference>
<comment type="caution">
    <text evidence="3">The sequence shown here is derived from an EMBL/GenBank/DDBJ whole genome shotgun (WGS) entry which is preliminary data.</text>
</comment>
<accession>A0AAE1E3I7</accession>
<dbReference type="Pfam" id="PF00665">
    <property type="entry name" value="rve"/>
    <property type="match status" value="1"/>
</dbReference>
<protein>
    <recommendedName>
        <fullName evidence="2">Integrase catalytic domain-containing protein</fullName>
    </recommendedName>
</protein>
<dbReference type="InterPro" id="IPR050951">
    <property type="entry name" value="Retrovirus_Pol_polyprotein"/>
</dbReference>
<gene>
    <name evidence="3" type="ORF">RRG08_033766</name>
</gene>
<dbReference type="FunFam" id="3.30.420.10:FF:000032">
    <property type="entry name" value="Retrovirus-related Pol polyprotein from transposon 297-like Protein"/>
    <property type="match status" value="1"/>
</dbReference>
<dbReference type="Pfam" id="PF17921">
    <property type="entry name" value="Integrase_H2C2"/>
    <property type="match status" value="1"/>
</dbReference>
<dbReference type="Proteomes" id="UP001283361">
    <property type="component" value="Unassembled WGS sequence"/>
</dbReference>
<dbReference type="Gene3D" id="1.10.340.70">
    <property type="match status" value="1"/>
</dbReference>
<evidence type="ECO:0000256" key="1">
    <source>
        <dbReference type="SAM" id="MobiDB-lite"/>
    </source>
</evidence>
<dbReference type="GO" id="GO:0003676">
    <property type="term" value="F:nucleic acid binding"/>
    <property type="evidence" value="ECO:0007669"/>
    <property type="project" value="InterPro"/>
</dbReference>
<dbReference type="InterPro" id="IPR012337">
    <property type="entry name" value="RNaseH-like_sf"/>
</dbReference>
<dbReference type="Gene3D" id="3.30.420.10">
    <property type="entry name" value="Ribonuclease H-like superfamily/Ribonuclease H"/>
    <property type="match status" value="1"/>
</dbReference>
<sequence>MSKLSDPWTARQQRHLAFISEFSTDIRHVSGKSNVVADCLSRAALGNVSLGIDYGAMAAEQAEDAEVKAFQTAITGLQIMPYQIHNSTFLCDVSTGLPRPLVPRSFQRQVFETIHNLAHPSQKSTVKLVSQKFVWHGLKKQVSQWTQECLACQKSKIQSHVHSPVINIPVPSKRFSHLHIDLVGPLPPSEGFSHLLTIIDRTTRWPEAVPLRSTSTTDCARALIRHWISRFGVPLDLTSDRGPQFASTLWNEIAQQLGVQLHRTTAYHPQSNGLVERFHRTLKAALKARLQGPNWADELPWVLLGLRTAPKEDLGFSTAELVYGTPLTVLGEFIDLSSKFRPVCTSNDLFYTKLKNLSPFATAHHKLSSPSAVPQSLRDAKFVFIRHDGHRGPFQRPYKGPFRVITSASSCGPHRPGNSSAATLTWTSATPTSGASTPGEGTRAREYISTTGISLNTFGAHCSFALTFPLITMPVLGGALWGLTPDIITTALTVTLDIATHILPVFSDCSVLGDY</sequence>
<organism evidence="3 4">
    <name type="scientific">Elysia crispata</name>
    <name type="common">lettuce slug</name>
    <dbReference type="NCBI Taxonomy" id="231223"/>
    <lineage>
        <taxon>Eukaryota</taxon>
        <taxon>Metazoa</taxon>
        <taxon>Spiralia</taxon>
        <taxon>Lophotrochozoa</taxon>
        <taxon>Mollusca</taxon>
        <taxon>Gastropoda</taxon>
        <taxon>Heterobranchia</taxon>
        <taxon>Euthyneura</taxon>
        <taxon>Panpulmonata</taxon>
        <taxon>Sacoglossa</taxon>
        <taxon>Placobranchoidea</taxon>
        <taxon>Plakobranchidae</taxon>
        <taxon>Elysia</taxon>
    </lineage>
</organism>
<evidence type="ECO:0000259" key="2">
    <source>
        <dbReference type="PROSITE" id="PS50994"/>
    </source>
</evidence>
<feature type="region of interest" description="Disordered" evidence="1">
    <location>
        <begin position="409"/>
        <end position="441"/>
    </location>
</feature>
<dbReference type="AlphaFoldDB" id="A0AAE1E3I7"/>
<dbReference type="PANTHER" id="PTHR37984">
    <property type="entry name" value="PROTEIN CBG26694"/>
    <property type="match status" value="1"/>
</dbReference>
<proteinExistence type="predicted"/>
<name>A0AAE1E3I7_9GAST</name>